<dbReference type="EMBL" id="JAAEDI010000033">
    <property type="protein sequence ID" value="MBR0652730.1"/>
    <property type="molecule type" value="Genomic_DNA"/>
</dbReference>
<evidence type="ECO:0000259" key="1">
    <source>
        <dbReference type="Pfam" id="PF09995"/>
    </source>
</evidence>
<dbReference type="PANTHER" id="PTHR36151:SF3">
    <property type="entry name" value="ER-BOUND OXYGENASE MPAB_MPAB'_RUBBER OXYGENASE CATALYTIC DOMAIN-CONTAINING PROTEIN"/>
    <property type="match status" value="1"/>
</dbReference>
<reference evidence="3" key="1">
    <citation type="journal article" date="2021" name="Syst. Appl. Microbiol.">
        <title>Roseomonas hellenica sp. nov., isolated from roots of wild-growing Alkanna tinctoria.</title>
        <authorList>
            <person name="Rat A."/>
            <person name="Naranjo H.D."/>
            <person name="Lebbe L."/>
            <person name="Cnockaert M."/>
            <person name="Krigas N."/>
            <person name="Grigoriadou K."/>
            <person name="Maloupa E."/>
            <person name="Willems A."/>
        </authorList>
    </citation>
    <scope>NUCLEOTIDE SEQUENCE [LARGE SCALE GENOMIC DNA]</scope>
    <source>
        <strain evidence="3">LMG 31159</strain>
    </source>
</reference>
<dbReference type="PANTHER" id="PTHR36151">
    <property type="entry name" value="BLR2777 PROTEIN"/>
    <property type="match status" value="1"/>
</dbReference>
<keyword evidence="3" id="KW-1185">Reference proteome</keyword>
<dbReference type="Proteomes" id="UP000698752">
    <property type="component" value="Unassembled WGS sequence"/>
</dbReference>
<dbReference type="Pfam" id="PF09995">
    <property type="entry name" value="MPAB_Lcp_cat"/>
    <property type="match status" value="1"/>
</dbReference>
<sequence length="281" mass="30881">MMLPPASMRFDFLHPSGEAALVGPDSLSWRIFKNPVTLFIGGVGAVILELAEPAVRSGVWDHSSFRQDAVTRLRRTGAAAMMTVYGPAGAAREMIARVVRMHDKVSGTTPDGQPYHANDERLLDWVQATASYGFIEAYSRFARPLSDAERSTAFAEGAPAAQLYGAVGAPLSTAEWEALFARTLPRLERSSIVFDFLSIMNEAPLLPRPMRWLQRMLVKAAIDIVPAVLRERLGIAQMTPSAPERAAARMMARIADRLPLREAPPAQASMRMGRDAAFLYR</sequence>
<evidence type="ECO:0000313" key="2">
    <source>
        <dbReference type="EMBL" id="MBR0652730.1"/>
    </source>
</evidence>
<accession>A0ABS5EP62</accession>
<name>A0ABS5EP62_9PROT</name>
<dbReference type="InterPro" id="IPR018713">
    <property type="entry name" value="MPAB/Lcp_cat_dom"/>
</dbReference>
<proteinExistence type="predicted"/>
<comment type="caution">
    <text evidence="2">The sequence shown here is derived from an EMBL/GenBank/DDBJ whole genome shotgun (WGS) entry which is preliminary data.</text>
</comment>
<protein>
    <submittedName>
        <fullName evidence="2">DUF2236 domain-containing protein</fullName>
    </submittedName>
</protein>
<feature type="domain" description="ER-bound oxygenase mpaB/mpaB'/Rubber oxygenase catalytic" evidence="1">
    <location>
        <begin position="29"/>
        <end position="254"/>
    </location>
</feature>
<organism evidence="2 3">
    <name type="scientific">Neoroseomonas terrae</name>
    <dbReference type="NCBI Taxonomy" id="424799"/>
    <lineage>
        <taxon>Bacteria</taxon>
        <taxon>Pseudomonadati</taxon>
        <taxon>Pseudomonadota</taxon>
        <taxon>Alphaproteobacteria</taxon>
        <taxon>Acetobacterales</taxon>
        <taxon>Acetobacteraceae</taxon>
        <taxon>Neoroseomonas</taxon>
    </lineage>
</organism>
<evidence type="ECO:0000313" key="3">
    <source>
        <dbReference type="Proteomes" id="UP000698752"/>
    </source>
</evidence>
<gene>
    <name evidence="2" type="ORF">GXW78_23940</name>
</gene>